<dbReference type="PANTHER" id="PTHR15600">
    <property type="entry name" value="SACSIN"/>
    <property type="match status" value="1"/>
</dbReference>
<evidence type="ECO:0000313" key="3">
    <source>
        <dbReference type="Proteomes" id="UP000005408"/>
    </source>
</evidence>
<dbReference type="Gene3D" id="3.30.565.10">
    <property type="entry name" value="Histidine kinase-like ATPase, C-terminal domain"/>
    <property type="match status" value="2"/>
</dbReference>
<evidence type="ECO:0000259" key="1">
    <source>
        <dbReference type="PROSITE" id="PS50910"/>
    </source>
</evidence>
<dbReference type="Proteomes" id="UP000005408">
    <property type="component" value="Unassembled WGS sequence"/>
</dbReference>
<sequence>MAEKLKYHAFKRNTLLEELQTILHEYPDNEQIIKELLQNAEDAGAHVVKMGLCTSSRSEHLPDPYKKYLSGPAFCFYNDSVFEDKDWEGITMVRKSNKHDDPLKVGKFGIGFKSVFHITDTVTVISGTSILFIDPLYEEIDPRKVCCQVSISDFVQQDVCGPQGFEALYNFFGINADTIKEGNFAGTVFYFPLRNSPSNLSENVYTPQKVSNLLASFKKEISSEMLFLTSIEEIGLFKMVKSSWKSDTVVSLDDNCAKGIREERERYKAEIKSIEDHMERDDHWIHHCDSVWMKCTVTFNVEIDENTSGEEWLVINYFHAGALSAKISNLIRNRRSKYRPYIGIAVRLDQPISCGQIFCFLPLPFEDESSTGLPVHVNGFFSLDSNRQHIKWPSHDQTSSDTHLENDMLWNVCMVREILPIVYKELFEFWQTDFKSTPKDLNIFYNCIPRMTKIKHNWASVGKKINEYLLESSIPCIEKRTWVPMRDAYFANFKEDIQQNVRDSVIDVFLKCGQNVVILGEHVDLLQQWSILADIKYTTPLKTRNLLKIKNGYKGLQRSCKEHILMYCCSDGEMSDLEGIELLPLQNKSYTTFQHKQSGEQEIIYLCENEELEILIGKECSLALKDSTEFGHLLEKLASSGYYAFQNMCSSTWFRFLNDIVKKAQSNTDKPMLLRHSSAIFGDIWLAKVWQYLTNRQQISLDPVQELCLVKTKESDELKKVSESFICETGTDDCHIKTLAYFKIWVVDTTFHDSYLLAPGKGIAQELNSEGKSKVLERCTTNCLVLFNKQSTDPEKEWFKEFLPDSIKKSLMSSLRKLNIFKCFSNAHTICFDYTSLHQCDRVFIGNRDFPIQFPTKMIMSTSRLEERLLLELNASKFDLTDCVQSLLKENGERLLKANDDDKRKFCFYVLGKRSELRNWEKIQTLLNKVKFIKNGAKQLYSANELYDPNDLVLKDLFLGEFRFPEESEKNMSLLCNLTFQKSQSKEFLLDIFHTCQNFEKNTTVSKEKKSKALLKILRQEPQIVQQIYTFKIVPFKEERDTNYPKSMDWYTNPETFVSFEMMCSSQYIFIIGSVLPTPKTEWEEFFGSTQPAMLDVIKHFHNIVMCYDEDEHTGYSFMMEKVYQYLARQKHSDFVQLLPVNCVFTEKGFLPASSIYIDRKKSDIDLKPYFIPLPKEYIALKDMFEKFGCKKSQSSSLFVESLNKIEKVQLDKKNESDSKDDLIKAETILKKLSELSEKEISVIKDKIKVPIQSLSSDKLEFEFAKECAYSDLDWFIRTFTEEDKFCLIHPEIDNVTAKKIGVKSLKQLTLSDAEEICSDFGQSEPLTQRLNLLLEEGYSDGLSVPKELIQNADDAGASEVYFLYDERENEDAKSCLLDNEMKECQGPAFWVFNNAVFSSTDFKNIQKLGGASKKQDTTKIGKFGLGFNSVYNLTDLPSFVSGTHLVYLDPHGKYLKDVIRNERNPGIKLNLRNRVMLRKLENQFKPYQNVFGFSSSIFTENKNYEGTLFRFPLRTKHQARTSEISNKEYSSKEMEKLMKQFCRTCGNMILFTQNVRQIKIFHVDSNCVSPDKEMQLVLTVKKENHEHAMNKCENNILMAATQHCYAGMQTTTFPVTVKTKINLFSEGHLWVERTSKFVEETNWIISWAIGKNKALEMFHEKKSDGALPLASVGIPYDRQNDRFSPIFLGERKPVLKKFGFYDTSHIFCFLPMPIKSTLAYHVNGTFAISSDRQRLLTETEDDKEYRKQYVWNDSLLSDATQEAILELLMEINEETLAETPMYNGYELWPLFDNEDCLWRTLQIEFYKSIVQRMLPVFKTHKGFIIDSFLPNIAKFPGDDYDKIVLEALRSGNQRILTALQASNCISSSLHGLRKTPKHLVHPYSLISGMFLPEDNSFPAKIFCGEKDLDTLVSLGMMKNKMQMDLLLSQAKDVSNLSTKCTECAFLRSKTVLSYISYDMEAIHHLSDIPFLPVESKPIDWPPIQWNNEVSPEKVSQCSDHKGVQNRLERFEKPCKLYFPSLLKLVGCSQPLLLEHEELSFYKDELHLLGVKKEEDIDIQTLKLQINEMTRAPENAQIKEIEDMSREIYITITKRLTDPDVVTFVNDDLPNIPCVVTERKFVYPKQVVFSLKQDCSPYLFGLSPKYADHFTTLMEKVGVRKSFESVDIIDALLEIKNKYDGKQLPPDTVGLVSRLTTLFENCDSIPVDNLHLPDTNGYLCHVNDLCINDFDWIATTESMKILNKTISLKVAEMARIKSKRDQSILNDSEEFGHEFGQHEELTNRINRILDGYPEACILKELLQNADDVGATELHFIKDIRCHGTDHILSDAWKKLQGPALCVYNDSVFTEEDLCGIQNLGIGNKRDDLTCTGQYGVGFNVVYSITDVPSFITRDMENNFDNLCVLDPQRKYIPTSPLQRPGRRFQNASKLLAEKYTDMIPCYLEETGIWKSSRGTLFRFPLRCNNDSLLSQRTVNIDELTDLLNKLKCEIADCLVFLHNVRHVSISTVKEDGLLEREFIVTAEISNKVSKENLHTLSRKVQKEMKTDSLYVCRVDRKEFTYELNVNINGQFIQKWLVVNGFGFMDKNVIPIKVQTAYEEKRLALLPISGVAFSIVNKRLTQTSDELTFVDEKLKNSRVYCFLPLPLQTGLPVLINGHFALDNETRRNIWWDNDENQDLKTCWNKCLIENVILPTYISVFHYLKATLFTRGCIAQNPTDMYINHVLPKFNHMPSKAILQHLKFIKDIILPQLKYNSSRENCRKLSSLEDLLQNIAFIPVRRGGLAKASDFFNPRKEIFKIENQLCCLNELPPTPFDEEDWEEFLVHCGMKSEMTPDIFVNFVKRLERLSNAKDFSDIVRKNSKQMVRILFDNLELHENYSFLQHIANAKFLTPHEIQQDYLTLALKSNLRFERKSRLLCFRGSTLPVYEDLVWTKLEIISKDITDNMRTADINVAVDRFGLLSIPPLSCVLDHTKNVCNALEDKIKDICTEKSSIEITVTKMMSKIYTFLQEHACFDSVYILKSIPFIFIKERKMLVKPENVVLDIREHEEIPPYLYKASTCFENFFPVFEGHGAAKSLTCNHLAHILSKIWKKSKHEILHQNDRSCIEKAIKILFAKLNSEKADDFNVPVLYLLSKSKSLVKSNELVFTDDRLIEDRIGNDMPDIEFFIECDVLGMKIYDPLSIINKLPENHRPRLLSKVVLEQLDSECKTAIISSDYAKKLQTFLRSPSFFFGVCRLIRDELYQNGNSFSEEHAIEIQRRLQSVEVKCVEKLKTIMTFEGKVLPNTIKRKTVFSTTESDHIELTKLIIYFDANGTVNNSTWLKSLNVFLGKPLKDNNIHLLDILRYIKNPNGMERELDSLDICSSRDNRLTLLLFMPELGNVVPTDLHYLLDYSCTYIASEEYVAYEIFDHVIDEEYDFDTESEYILAKVIEINGRKDEYPIEDFWTISYLIDIGSGQRIPVEASKLYKFIKNKIVTGNKEVVNNAVVLNWNFDEIKNYITNVLRSAFERGNREFKRILKRLLLQYHPDKHLENKENLQELTLFIEFVNRELENRQSFDNEATCMFDPNEVFPKSQFTTNVYQLGEIHGVNRINCVSMEEQSGSNFNDFFGPLKLKGSQPEQAKIWFRQAEYDFQASTSDKSQQGAYNWACYKCHQSAEKALKALQFQIDADQVVQIHRLPALTSCINDSELSGLAFRLEGVTGNYFQMRYPDAVPSEDGMRVPSEVYNAAQAEEAIDLAEKILECVRSKLPNL</sequence>
<dbReference type="GO" id="GO:0030544">
    <property type="term" value="F:Hsp70 protein binding"/>
    <property type="evidence" value="ECO:0007669"/>
    <property type="project" value="TreeGrafter"/>
</dbReference>
<keyword evidence="3" id="KW-1185">Reference proteome</keyword>
<dbReference type="NCBIfam" id="NF047352">
    <property type="entry name" value="P_loop_sacsin"/>
    <property type="match status" value="3"/>
</dbReference>
<organism evidence="2 3">
    <name type="scientific">Magallana gigas</name>
    <name type="common">Pacific oyster</name>
    <name type="synonym">Crassostrea gigas</name>
    <dbReference type="NCBI Taxonomy" id="29159"/>
    <lineage>
        <taxon>Eukaryota</taxon>
        <taxon>Metazoa</taxon>
        <taxon>Spiralia</taxon>
        <taxon>Lophotrochozoa</taxon>
        <taxon>Mollusca</taxon>
        <taxon>Bivalvia</taxon>
        <taxon>Autobranchia</taxon>
        <taxon>Pteriomorphia</taxon>
        <taxon>Ostreida</taxon>
        <taxon>Ostreoidea</taxon>
        <taxon>Ostreidae</taxon>
        <taxon>Magallana</taxon>
    </lineage>
</organism>
<dbReference type="InterPro" id="IPR058210">
    <property type="entry name" value="SACS/Nov_dom"/>
</dbReference>
<proteinExistence type="predicted"/>
<dbReference type="Pfam" id="PF05168">
    <property type="entry name" value="HEPN"/>
    <property type="match status" value="1"/>
</dbReference>
<name>A0A8W8MP99_MAGGI</name>
<reference evidence="2" key="1">
    <citation type="submission" date="2022-08" db="UniProtKB">
        <authorList>
            <consortium name="EnsemblMetazoa"/>
        </authorList>
    </citation>
    <scope>IDENTIFICATION</scope>
    <source>
        <strain evidence="2">05x7-T-G4-1.051#20</strain>
    </source>
</reference>
<dbReference type="Gene3D" id="1.20.120.330">
    <property type="entry name" value="Nucleotidyltransferases domain 2"/>
    <property type="match status" value="1"/>
</dbReference>
<dbReference type="Gene3D" id="1.10.287.110">
    <property type="entry name" value="DnaJ domain"/>
    <property type="match status" value="1"/>
</dbReference>
<protein>
    <recommendedName>
        <fullName evidence="1">HEPN domain-containing protein</fullName>
    </recommendedName>
</protein>
<evidence type="ECO:0000313" key="2">
    <source>
        <dbReference type="EnsemblMetazoa" id="G35308.1:cds"/>
    </source>
</evidence>
<accession>A0A8W8MP99</accession>
<dbReference type="PROSITE" id="PS50910">
    <property type="entry name" value="HEPN"/>
    <property type="match status" value="1"/>
</dbReference>
<dbReference type="SUPFAM" id="SSF81593">
    <property type="entry name" value="Nucleotidyltransferase substrate binding subunit/domain"/>
    <property type="match status" value="1"/>
</dbReference>
<dbReference type="InterPro" id="IPR007842">
    <property type="entry name" value="HEPN_dom"/>
</dbReference>
<dbReference type="InterPro" id="IPR036869">
    <property type="entry name" value="J_dom_sf"/>
</dbReference>
<feature type="domain" description="HEPN" evidence="1">
    <location>
        <begin position="3629"/>
        <end position="3744"/>
    </location>
</feature>
<dbReference type="EnsemblMetazoa" id="G35308.1">
    <property type="protein sequence ID" value="G35308.1:cds"/>
    <property type="gene ID" value="G35308"/>
</dbReference>
<dbReference type="Pfam" id="PF25794">
    <property type="entry name" value="SACS"/>
    <property type="match status" value="3"/>
</dbReference>
<dbReference type="SUPFAM" id="SSF55874">
    <property type="entry name" value="ATPase domain of HSP90 chaperone/DNA topoisomerase II/histidine kinase"/>
    <property type="match status" value="3"/>
</dbReference>
<dbReference type="PANTHER" id="PTHR15600:SF42">
    <property type="entry name" value="SACSIN"/>
    <property type="match status" value="1"/>
</dbReference>
<dbReference type="InterPro" id="IPR036890">
    <property type="entry name" value="HATPase_C_sf"/>
</dbReference>
<dbReference type="InterPro" id="IPR052972">
    <property type="entry name" value="Sacsin_chaperone_reg"/>
</dbReference>
<dbReference type="SMART" id="SM00748">
    <property type="entry name" value="HEPN"/>
    <property type="match status" value="1"/>
</dbReference>